<dbReference type="AlphaFoldDB" id="A0A8E2DZ12"/>
<evidence type="ECO:0000259" key="1">
    <source>
        <dbReference type="Pfam" id="PF06985"/>
    </source>
</evidence>
<dbReference type="Pfam" id="PF06985">
    <property type="entry name" value="HET"/>
    <property type="match status" value="1"/>
</dbReference>
<accession>A0A8E2DZ12</accession>
<dbReference type="OrthoDB" id="5125733at2759"/>
<sequence length="778" mass="88413">MFCEHCQLFCGNAFEKSPDSNLSPPSPSTEPRLIKWKHHRSVLHRTLDELQAASQSRCQICRILWCSITAVERDQLPQDSCTILELDPSDRSMPVLSMEFEDDTGQSLLPKRMIAMYAGKCKSRELAITLYECAGFNTDSTGSDSSFRLALYWLHECLSKHTGCPRLADTDGYLPSRVIDVGDESKGPRLFETTGQQIAPQSRRYVALSHCWGTEQIITTTSENLFQHLEEIPFTALSRTFQHAVTATRKLGFRFIWIDSLCILQDSKEDWDKESVQMCDIYRKAVFTIASGHAHGGAIGCFVERDGLLQLPFELPPRLNESVSPPGPLFTPVPRQQIVGIQEPPLYGRSWVLQEQILSPRMLIYEKDMVRWECLSMHGSESSPEGGLSRYIGFMKSVRSGIQPDRKDFFVHPEYEEGDVSLYQHQDWCYAVMDFTHRGMTQAKDRLIAIAGIAEAVQRRTKNAYLAGLWRDQLALGLLWNVPFEREYTATTTNAYTIHASSRHEDPIAPSWSWASVTVPVVFPVPEIATIFIDTACKILDAQVEGVASKQTGKVVIQGHVRQLYVRSMYSPWIQEAYRKDSKYSPEWERALDYNPRLSHPNEYFMASLKKPMRQKSFQPMPGSWRPDEMLDSKQIITFIALAILPAKTQGGQVDYGAEHDVLTIGLVPTGRAVGEYRRVGWARWTECAWFGYNCNPAKQPKSMREIAEASLTKTKTWFGREQEGSYLRQLPKHKTIDYPYLAPGRGVHEHPIPVNPFPNLKAYHSSVEVKKISLTIV</sequence>
<organism evidence="2 3">
    <name type="scientific">Lepidopterella palustris CBS 459.81</name>
    <dbReference type="NCBI Taxonomy" id="1314670"/>
    <lineage>
        <taxon>Eukaryota</taxon>
        <taxon>Fungi</taxon>
        <taxon>Dikarya</taxon>
        <taxon>Ascomycota</taxon>
        <taxon>Pezizomycotina</taxon>
        <taxon>Dothideomycetes</taxon>
        <taxon>Pleosporomycetidae</taxon>
        <taxon>Mytilinidiales</taxon>
        <taxon>Argynnaceae</taxon>
        <taxon>Lepidopterella</taxon>
    </lineage>
</organism>
<gene>
    <name evidence="2" type="ORF">K432DRAFT_339200</name>
</gene>
<name>A0A8E2DZ12_9PEZI</name>
<feature type="domain" description="Heterokaryon incompatibility" evidence="1">
    <location>
        <begin position="205"/>
        <end position="355"/>
    </location>
</feature>
<reference evidence="2 3" key="1">
    <citation type="journal article" date="2016" name="Nat. Commun.">
        <title>Ectomycorrhizal ecology is imprinted in the genome of the dominant symbiotic fungus Cenococcum geophilum.</title>
        <authorList>
            <consortium name="DOE Joint Genome Institute"/>
            <person name="Peter M."/>
            <person name="Kohler A."/>
            <person name="Ohm R.A."/>
            <person name="Kuo A."/>
            <person name="Krutzmann J."/>
            <person name="Morin E."/>
            <person name="Arend M."/>
            <person name="Barry K.W."/>
            <person name="Binder M."/>
            <person name="Choi C."/>
            <person name="Clum A."/>
            <person name="Copeland A."/>
            <person name="Grisel N."/>
            <person name="Haridas S."/>
            <person name="Kipfer T."/>
            <person name="LaButti K."/>
            <person name="Lindquist E."/>
            <person name="Lipzen A."/>
            <person name="Maire R."/>
            <person name="Meier B."/>
            <person name="Mihaltcheva S."/>
            <person name="Molinier V."/>
            <person name="Murat C."/>
            <person name="Poggeler S."/>
            <person name="Quandt C.A."/>
            <person name="Sperisen C."/>
            <person name="Tritt A."/>
            <person name="Tisserant E."/>
            <person name="Crous P.W."/>
            <person name="Henrissat B."/>
            <person name="Nehls U."/>
            <person name="Egli S."/>
            <person name="Spatafora J.W."/>
            <person name="Grigoriev I.V."/>
            <person name="Martin F.M."/>
        </authorList>
    </citation>
    <scope>NUCLEOTIDE SEQUENCE [LARGE SCALE GENOMIC DNA]</scope>
    <source>
        <strain evidence="2 3">CBS 459.81</strain>
    </source>
</reference>
<evidence type="ECO:0000313" key="2">
    <source>
        <dbReference type="EMBL" id="OCK74277.1"/>
    </source>
</evidence>
<protein>
    <submittedName>
        <fullName evidence="2">HET-domain-containing protein</fullName>
    </submittedName>
</protein>
<proteinExistence type="predicted"/>
<evidence type="ECO:0000313" key="3">
    <source>
        <dbReference type="Proteomes" id="UP000250266"/>
    </source>
</evidence>
<dbReference type="PANTHER" id="PTHR33112:SF16">
    <property type="entry name" value="HETEROKARYON INCOMPATIBILITY DOMAIN-CONTAINING PROTEIN"/>
    <property type="match status" value="1"/>
</dbReference>
<dbReference type="Proteomes" id="UP000250266">
    <property type="component" value="Unassembled WGS sequence"/>
</dbReference>
<dbReference type="EMBL" id="KV745515">
    <property type="protein sequence ID" value="OCK74277.1"/>
    <property type="molecule type" value="Genomic_DNA"/>
</dbReference>
<dbReference type="InterPro" id="IPR010730">
    <property type="entry name" value="HET"/>
</dbReference>
<keyword evidence="3" id="KW-1185">Reference proteome</keyword>
<dbReference type="PANTHER" id="PTHR33112">
    <property type="entry name" value="DOMAIN PROTEIN, PUTATIVE-RELATED"/>
    <property type="match status" value="1"/>
</dbReference>